<organism evidence="1 2">
    <name type="scientific">Megalodesulfovibrio gigas (strain ATCC 19364 / DSM 1382 / NCIMB 9332 / VKM B-1759)</name>
    <name type="common">Desulfovibrio gigas</name>
    <dbReference type="NCBI Taxonomy" id="1121448"/>
    <lineage>
        <taxon>Bacteria</taxon>
        <taxon>Pseudomonadati</taxon>
        <taxon>Thermodesulfobacteriota</taxon>
        <taxon>Desulfovibrionia</taxon>
        <taxon>Desulfovibrionales</taxon>
        <taxon>Desulfovibrionaceae</taxon>
        <taxon>Megalodesulfovibrio</taxon>
    </lineage>
</organism>
<keyword evidence="2" id="KW-1185">Reference proteome</keyword>
<dbReference type="HOGENOM" id="CLU_1188432_0_0_7"/>
<dbReference type="EMBL" id="CP006585">
    <property type="protein sequence ID" value="AGW13815.1"/>
    <property type="molecule type" value="Genomic_DNA"/>
</dbReference>
<dbReference type="PATRIC" id="fig|1121448.10.peg.2001"/>
<sequence length="240" mass="24783">MSRMATANFLPAADAALVVGYGTANQAVVKGLNSMKLPDTSRTPIEASEFRRDFGVQFNGEGKYGSMQFSGYMMAGDTFGQGVLRAALKANSKLTDVRAYLNLLDFYTCDLAKDATSGFQVSNVSPGEANKNGLFPITVELLCNGDGAYFMTHLTASTIAIVSGGAGDATITDSASGFVTAGFEAGQTLIIEGSTADDGQYLIKTVAAGTLTLEGTADHAGNAITGEVAGDAITLHGGRF</sequence>
<dbReference type="STRING" id="1121448.DGI_2046"/>
<dbReference type="eggNOG" id="ENOG5032NP6">
    <property type="taxonomic scope" value="Bacteria"/>
</dbReference>
<accession>T2GB51</accession>
<dbReference type="AlphaFoldDB" id="T2GB51"/>
<reference evidence="1 2" key="1">
    <citation type="journal article" date="2013" name="J. Bacteriol.">
        <title>Roles of HynAB and Ech, the only two hydrogenases found in the model sulfate reducer Desulfovibrio gigas.</title>
        <authorList>
            <person name="Morais-Silva F.O."/>
            <person name="Santos C.I."/>
            <person name="Rodrigues R."/>
            <person name="Pereira I.A."/>
            <person name="Rodrigues-Pousada C."/>
        </authorList>
    </citation>
    <scope>NUCLEOTIDE SEQUENCE [LARGE SCALE GENOMIC DNA]</scope>
    <source>
        <strain evidence="2">ATCC 19364 / DSM 1382 / NCIMB 9332 / VKM B-1759</strain>
    </source>
</reference>
<name>T2GB51_MEGG1</name>
<evidence type="ECO:0000313" key="2">
    <source>
        <dbReference type="Proteomes" id="UP000016587"/>
    </source>
</evidence>
<dbReference type="KEGG" id="dgg:DGI_2046"/>
<dbReference type="Proteomes" id="UP000016587">
    <property type="component" value="Chromosome"/>
</dbReference>
<reference evidence="2" key="2">
    <citation type="submission" date="2013-07" db="EMBL/GenBank/DDBJ databases">
        <authorList>
            <person name="Morais-Silva F.O."/>
            <person name="Rezende A.M."/>
            <person name="Pimentel C."/>
            <person name="Resende D.M."/>
            <person name="Santos C.I."/>
            <person name="Clemente C."/>
            <person name="de Oliveira L.M."/>
            <person name="da Silva S.M."/>
            <person name="Costa D.A."/>
            <person name="Varela-Raposo A."/>
            <person name="Horacio E.C.A."/>
            <person name="Matos M."/>
            <person name="Flores O."/>
            <person name="Ruiz J.C."/>
            <person name="Rodrigues-Pousada C."/>
        </authorList>
    </citation>
    <scope>NUCLEOTIDE SEQUENCE [LARGE SCALE GENOMIC DNA]</scope>
    <source>
        <strain evidence="2">ATCC 19364 / DSM 1382 / NCIMB 9332 / VKM B-1759</strain>
    </source>
</reference>
<evidence type="ECO:0000313" key="1">
    <source>
        <dbReference type="EMBL" id="AGW13815.1"/>
    </source>
</evidence>
<protein>
    <submittedName>
        <fullName evidence="1">Uncharacterized protein</fullName>
    </submittedName>
</protein>
<proteinExistence type="predicted"/>
<gene>
    <name evidence="1" type="ORF">DGI_2046</name>
</gene>